<comment type="caution">
    <text evidence="6">The sequence shown here is derived from an EMBL/GenBank/DDBJ whole genome shotgun (WGS) entry which is preliminary data.</text>
</comment>
<gene>
    <name evidence="6" type="ORF">E6O75_ATG03767</name>
</gene>
<dbReference type="Gene3D" id="3.40.50.1000">
    <property type="entry name" value="HAD superfamily/HAD-like"/>
    <property type="match status" value="1"/>
</dbReference>
<dbReference type="SUPFAM" id="SSF56112">
    <property type="entry name" value="Protein kinase-like (PK-like)"/>
    <property type="match status" value="1"/>
</dbReference>
<dbReference type="Gene3D" id="3.90.550.10">
    <property type="entry name" value="Spore Coat Polysaccharide Biosynthesis Protein SpsA, Chain A"/>
    <property type="match status" value="1"/>
</dbReference>
<dbReference type="SUPFAM" id="SSF53448">
    <property type="entry name" value="Nucleotide-diphospho-sugar transferases"/>
    <property type="match status" value="1"/>
</dbReference>
<evidence type="ECO:0000313" key="7">
    <source>
        <dbReference type="Proteomes" id="UP000298493"/>
    </source>
</evidence>
<dbReference type="SUPFAM" id="SSF56784">
    <property type="entry name" value="HAD-like"/>
    <property type="match status" value="1"/>
</dbReference>
<dbReference type="InterPro" id="IPR005835">
    <property type="entry name" value="NTP_transferase_dom"/>
</dbReference>
<reference evidence="6 7" key="1">
    <citation type="submission" date="2019-04" db="EMBL/GenBank/DDBJ databases">
        <title>High contiguity whole genome sequence and gene annotation resource for two Venturia nashicola isolates.</title>
        <authorList>
            <person name="Prokchorchik M."/>
            <person name="Won K."/>
            <person name="Lee Y."/>
            <person name="Choi E.D."/>
            <person name="Segonzac C."/>
            <person name="Sohn K.H."/>
        </authorList>
    </citation>
    <scope>NUCLEOTIDE SEQUENCE [LARGE SCALE GENOMIC DNA]</scope>
    <source>
        <strain evidence="6 7">PRI2</strain>
    </source>
</reference>
<feature type="region of interest" description="Disordered" evidence="4">
    <location>
        <begin position="1"/>
        <end position="25"/>
    </location>
</feature>
<feature type="domain" description="Nucleotidyl transferase" evidence="5">
    <location>
        <begin position="71"/>
        <end position="259"/>
    </location>
</feature>
<dbReference type="AlphaFoldDB" id="A0A4Z1PSW7"/>
<dbReference type="Pfam" id="PF00483">
    <property type="entry name" value="NTP_transferase"/>
    <property type="match status" value="1"/>
</dbReference>
<dbReference type="OrthoDB" id="10259470at2759"/>
<name>A0A4Z1PSW7_9PEZI</name>
<proteinExistence type="predicted"/>
<dbReference type="EMBL" id="SNSC02000003">
    <property type="protein sequence ID" value="TID25904.1"/>
    <property type="molecule type" value="Genomic_DNA"/>
</dbReference>
<dbReference type="Proteomes" id="UP000298493">
    <property type="component" value="Unassembled WGS sequence"/>
</dbReference>
<evidence type="ECO:0000256" key="3">
    <source>
        <dbReference type="ARBA" id="ARBA00031190"/>
    </source>
</evidence>
<sequence>MDQSTTTRNSAKVRAKSASTTATPVQSLASKSLTNGFTNGCGNSLTNGFTNGCGNSLSNDFPEQNDALNIIIPIGGIGSRFQTEGYRFPKPLINIVGRPMIAWLIERLTIQPHDTIWIAINEEIDNEFHVNQLMRKWFPKHDIRLLRLNYLTRGATETLYIVSQSIPETHRSRRTISLDCDTIYFADILDRVRQMPEGHGACFYFEDTGNQPIFSYIRTEKNEQGHEIINAIQEKKAISSKANSGAYVFPTTTALNTWAERMLDSKLEPTDDKVGEYYTSQMIEVMIEKGVPFMGIPITVDDFSCVGTPRQLREFLQRIKDQDKAIVPKKQRFCFDLDSTLVGVPEVAGDYSTCPPIWRNIELVRALHASGHHIIIQTARRMRTHGGNVGAVIADIGVVTLNQLAKYEIPYHDIFFGKPYANVYIDDLAVNANLDTFKELGWLAEGDSSATNNSLADVKHAKKAGIVASRSFNHMQIIGERVVKSSKSSQILGEMYFYTHLPEAIAGFFPAVSSVSYLEETGMYSFTMEKLTGLTYSYLLVGRSLTPRRLKFLLNALRSIHDTPASSTRKLEIPETLSTLFTNRAIKAGAEANIYANYSSKVRNRYSENKTIYSALGADRTSKIQRILTTRLDAYERENRGLRTDVIHGDPVFSNALLDETSRKVFLFDVRSQLGETLSTAGDICYDLAKVLQSLHGYDHVILANDDVFAASKGDDHAALETIVKPEDRRLLLKLQEVFWAFVDKEYEGRVRRQDVLDVMASLLFSLIPLHGVERRGVFLMMCENVMEYGMACPV</sequence>
<dbReference type="InterPro" id="IPR036412">
    <property type="entry name" value="HAD-like_sf"/>
</dbReference>
<dbReference type="InterPro" id="IPR011009">
    <property type="entry name" value="Kinase-like_dom_sf"/>
</dbReference>
<keyword evidence="7" id="KW-1185">Reference proteome</keyword>
<evidence type="ECO:0000256" key="1">
    <source>
        <dbReference type="ARBA" id="ARBA00018601"/>
    </source>
</evidence>
<evidence type="ECO:0000256" key="4">
    <source>
        <dbReference type="SAM" id="MobiDB-lite"/>
    </source>
</evidence>
<dbReference type="InterPro" id="IPR029044">
    <property type="entry name" value="Nucleotide-diphossugar_trans"/>
</dbReference>
<protein>
    <recommendedName>
        <fullName evidence="1">Mannose-1-phosphate guanyltransferase</fullName>
    </recommendedName>
    <alternativeName>
        <fullName evidence="3">GDP-mannose pyrophosphorylase</fullName>
    </alternativeName>
    <alternativeName>
        <fullName evidence="2">GTP-mannose-1-phosphate guanylyltransferase</fullName>
    </alternativeName>
</protein>
<evidence type="ECO:0000259" key="5">
    <source>
        <dbReference type="Pfam" id="PF00483"/>
    </source>
</evidence>
<organism evidence="6 7">
    <name type="scientific">Venturia nashicola</name>
    <dbReference type="NCBI Taxonomy" id="86259"/>
    <lineage>
        <taxon>Eukaryota</taxon>
        <taxon>Fungi</taxon>
        <taxon>Dikarya</taxon>
        <taxon>Ascomycota</taxon>
        <taxon>Pezizomycotina</taxon>
        <taxon>Dothideomycetes</taxon>
        <taxon>Pleosporomycetidae</taxon>
        <taxon>Venturiales</taxon>
        <taxon>Venturiaceae</taxon>
        <taxon>Venturia</taxon>
    </lineage>
</organism>
<evidence type="ECO:0000313" key="6">
    <source>
        <dbReference type="EMBL" id="TID25904.1"/>
    </source>
</evidence>
<accession>A0A4Z1PSW7</accession>
<dbReference type="InterPro" id="IPR023214">
    <property type="entry name" value="HAD_sf"/>
</dbReference>
<feature type="compositionally biased region" description="Polar residues" evidence="4">
    <location>
        <begin position="1"/>
        <end position="10"/>
    </location>
</feature>
<evidence type="ECO:0000256" key="2">
    <source>
        <dbReference type="ARBA" id="ARBA00030179"/>
    </source>
</evidence>